<sequence length="119" mass="12713">MLKKAPVTYLGTETRIEGVFWAKGKVRLDGEVRGSVQVEGDLEVGPTGRIEGERVEAQTLEVHGEVRANVRAQKVVLAKTARVYGNVVTEVLDIEAGARFVGQSLAGETPQALPSGQEG</sequence>
<comment type="caution">
    <text evidence="2">The sequence shown here is derived from an EMBL/GenBank/DDBJ whole genome shotgun (WGS) entry which is preliminary data.</text>
</comment>
<comment type="similarity">
    <text evidence="1">Belongs to the bactofilin family.</text>
</comment>
<gene>
    <name evidence="2" type="ORF">THFILI_07760</name>
</gene>
<dbReference type="AlphaFoldDB" id="A0A0A2XA62"/>
<protein>
    <submittedName>
        <fullName evidence="2">Integral membrane protein CcmA involved in cell shape determination</fullName>
    </submittedName>
</protein>
<accession>A0A0A2XA62</accession>
<dbReference type="PANTHER" id="PTHR35024:SF4">
    <property type="entry name" value="POLYMER-FORMING CYTOSKELETAL PROTEIN"/>
    <property type="match status" value="1"/>
</dbReference>
<dbReference type="EMBL" id="JPSL02000039">
    <property type="protein sequence ID" value="KGQ22079.1"/>
    <property type="molecule type" value="Genomic_DNA"/>
</dbReference>
<dbReference type="InterPro" id="IPR007607">
    <property type="entry name" value="BacA/B"/>
</dbReference>
<dbReference type="OrthoDB" id="25906at2"/>
<name>A0A0A2XA62_THEFI</name>
<keyword evidence="3" id="KW-1185">Reference proteome</keyword>
<dbReference type="PANTHER" id="PTHR35024">
    <property type="entry name" value="HYPOTHETICAL CYTOSOLIC PROTEIN"/>
    <property type="match status" value="1"/>
</dbReference>
<evidence type="ECO:0000313" key="2">
    <source>
        <dbReference type="EMBL" id="KGQ22079.1"/>
    </source>
</evidence>
<reference evidence="2 3" key="1">
    <citation type="journal article" date="2015" name="Genome Announc.">
        <title>Draft Genome Sequence of the Thermophile Thermus filiformis ATCC 43280, Producer of Carotenoid-(Di)glucoside-Branched Fatty Acid (Di)esters and Source of Hyperthermostable Enzymes of Biotechnological Interest.</title>
        <authorList>
            <person name="Mandelli F."/>
            <person name="Oliveira Ramires B."/>
            <person name="Couger M.B."/>
            <person name="Paixao D.A."/>
            <person name="Camilo C.M."/>
            <person name="Polikarpov I."/>
            <person name="Prade R."/>
            <person name="Riano-Pachon D.M."/>
            <person name="Squina F.M."/>
        </authorList>
    </citation>
    <scope>NUCLEOTIDE SEQUENCE [LARGE SCALE GENOMIC DNA]</scope>
    <source>
        <strain evidence="2 3">ATCC 43280</strain>
    </source>
</reference>
<organism evidence="2 3">
    <name type="scientific">Thermus filiformis</name>
    <dbReference type="NCBI Taxonomy" id="276"/>
    <lineage>
        <taxon>Bacteria</taxon>
        <taxon>Thermotogati</taxon>
        <taxon>Deinococcota</taxon>
        <taxon>Deinococci</taxon>
        <taxon>Thermales</taxon>
        <taxon>Thermaceae</taxon>
        <taxon>Thermus</taxon>
    </lineage>
</organism>
<dbReference type="Pfam" id="PF04519">
    <property type="entry name" value="Bactofilin"/>
    <property type="match status" value="1"/>
</dbReference>
<dbReference type="RefSeq" id="WP_038063831.1">
    <property type="nucleotide sequence ID" value="NZ_JPSL02000039.1"/>
</dbReference>
<evidence type="ECO:0000313" key="3">
    <source>
        <dbReference type="Proteomes" id="UP000030364"/>
    </source>
</evidence>
<dbReference type="PATRIC" id="fig|276.5.peg.1105"/>
<proteinExistence type="inferred from homology"/>
<dbReference type="Proteomes" id="UP000030364">
    <property type="component" value="Unassembled WGS sequence"/>
</dbReference>
<evidence type="ECO:0000256" key="1">
    <source>
        <dbReference type="ARBA" id="ARBA00044755"/>
    </source>
</evidence>